<evidence type="ECO:0008006" key="3">
    <source>
        <dbReference type="Google" id="ProtNLM"/>
    </source>
</evidence>
<proteinExistence type="predicted"/>
<dbReference type="Gene3D" id="3.60.21.10">
    <property type="match status" value="1"/>
</dbReference>
<organism evidence="1 2">
    <name type="scientific">Ralstonia pickettii</name>
    <name type="common">Burkholderia pickettii</name>
    <dbReference type="NCBI Taxonomy" id="329"/>
    <lineage>
        <taxon>Bacteria</taxon>
        <taxon>Pseudomonadati</taxon>
        <taxon>Pseudomonadota</taxon>
        <taxon>Betaproteobacteria</taxon>
        <taxon>Burkholderiales</taxon>
        <taxon>Burkholderiaceae</taxon>
        <taxon>Ralstonia</taxon>
    </lineage>
</organism>
<sequence>MNRPGQSCPIEYHYDAREFRRATTSRAETAYVVGGLYGNLEALHEILRMRESEAKRGIHIDLVFNGDHNWFNTDIESFREVNQVALESTSIRGNVEAELSAPTDAGCGCNYPDYVNAEYVARSNAIMRRLNDTAAQAPELREALGRLPYFRVLEVGECRIGIVHGDAEALSGWAFAAERLSPIGKCCSGDEADVEPTPLQTIERYFRDSGVHAFASTHTCLAHARDYRVDGSDRLIINNGAAGLPNFANTGFGLITRISTDTRIPPESLYGINMHGVRFDAVPVRFDTTAWLRRFFANWPPGSPAYEAYHSRIIKGPEFGLRHAIGGRVQRTNF</sequence>
<dbReference type="InterPro" id="IPR029052">
    <property type="entry name" value="Metallo-depent_PP-like"/>
</dbReference>
<dbReference type="Proteomes" id="UP001199322">
    <property type="component" value="Unassembled WGS sequence"/>
</dbReference>
<comment type="caution">
    <text evidence="1">The sequence shown here is derived from an EMBL/GenBank/DDBJ whole genome shotgun (WGS) entry which is preliminary data.</text>
</comment>
<accession>A0A9Q3QL58</accession>
<gene>
    <name evidence="1" type="ORF">DEE74_17930</name>
</gene>
<dbReference type="EMBL" id="QGBI01000017">
    <property type="protein sequence ID" value="MBX3891745.1"/>
    <property type="molecule type" value="Genomic_DNA"/>
</dbReference>
<name>A0A9Q3QL58_RALPI</name>
<evidence type="ECO:0000313" key="1">
    <source>
        <dbReference type="EMBL" id="MBX3891745.1"/>
    </source>
</evidence>
<dbReference type="RefSeq" id="WP_024973584.1">
    <property type="nucleotide sequence ID" value="NZ_JACBXL010000008.1"/>
</dbReference>
<evidence type="ECO:0000313" key="2">
    <source>
        <dbReference type="Proteomes" id="UP001199322"/>
    </source>
</evidence>
<protein>
    <recommendedName>
        <fullName evidence="3">Metallophosphatase family protein</fullName>
    </recommendedName>
</protein>
<dbReference type="SUPFAM" id="SSF56300">
    <property type="entry name" value="Metallo-dependent phosphatases"/>
    <property type="match status" value="1"/>
</dbReference>
<dbReference type="AlphaFoldDB" id="A0A9Q3QL58"/>
<reference evidence="1" key="1">
    <citation type="submission" date="2018-06" db="EMBL/GenBank/DDBJ databases">
        <authorList>
            <person name="O'Rourke A."/>
        </authorList>
    </citation>
    <scope>NUCLEOTIDE SEQUENCE</scope>
    <source>
        <strain evidence="1">132550021-3</strain>
    </source>
</reference>